<protein>
    <recommendedName>
        <fullName evidence="3">Phage protein</fullName>
    </recommendedName>
</protein>
<evidence type="ECO:0000313" key="2">
    <source>
        <dbReference type="Proteomes" id="UP001597399"/>
    </source>
</evidence>
<dbReference type="EMBL" id="JBHUMQ010000034">
    <property type="protein sequence ID" value="MFD2694955.1"/>
    <property type="molecule type" value="Genomic_DNA"/>
</dbReference>
<gene>
    <name evidence="1" type="ORF">ACFSUE_15170</name>
</gene>
<keyword evidence="2" id="KW-1185">Reference proteome</keyword>
<sequence length="165" mass="19083">MSTVETVADAIVEYGHRTGISMRKLAKEEHFDHSIISKAKHNQARIPDYLEPALSQRDWGMCYAIVQKQSGNRILNAFSLIRKLDMSKPGLKELLFTNMQEAIEALKNFKAYKRNSKQEVMEPLYEIYDVIMYGMAAFAVYEDSAGIDHNEFLEGYKEHVEEEQR</sequence>
<dbReference type="Proteomes" id="UP001597399">
    <property type="component" value="Unassembled WGS sequence"/>
</dbReference>
<proteinExistence type="predicted"/>
<organism evidence="1 2">
    <name type="scientific">Sporolactobacillus shoreicorticis</name>
    <dbReference type="NCBI Taxonomy" id="1923877"/>
    <lineage>
        <taxon>Bacteria</taxon>
        <taxon>Bacillati</taxon>
        <taxon>Bacillota</taxon>
        <taxon>Bacilli</taxon>
        <taxon>Bacillales</taxon>
        <taxon>Sporolactobacillaceae</taxon>
        <taxon>Sporolactobacillus</taxon>
    </lineage>
</organism>
<dbReference type="RefSeq" id="WP_253064583.1">
    <property type="nucleotide sequence ID" value="NZ_JAMXWM010000031.1"/>
</dbReference>
<accession>A0ABW5S8V1</accession>
<evidence type="ECO:0000313" key="1">
    <source>
        <dbReference type="EMBL" id="MFD2694955.1"/>
    </source>
</evidence>
<comment type="caution">
    <text evidence="1">The sequence shown here is derived from an EMBL/GenBank/DDBJ whole genome shotgun (WGS) entry which is preliminary data.</text>
</comment>
<evidence type="ECO:0008006" key="3">
    <source>
        <dbReference type="Google" id="ProtNLM"/>
    </source>
</evidence>
<reference evidence="2" key="1">
    <citation type="journal article" date="2019" name="Int. J. Syst. Evol. Microbiol.">
        <title>The Global Catalogue of Microorganisms (GCM) 10K type strain sequencing project: providing services to taxonomists for standard genome sequencing and annotation.</title>
        <authorList>
            <consortium name="The Broad Institute Genomics Platform"/>
            <consortium name="The Broad Institute Genome Sequencing Center for Infectious Disease"/>
            <person name="Wu L."/>
            <person name="Ma J."/>
        </authorList>
    </citation>
    <scope>NUCLEOTIDE SEQUENCE [LARGE SCALE GENOMIC DNA]</scope>
    <source>
        <strain evidence="2">TISTR 2466</strain>
    </source>
</reference>
<name>A0ABW5S8V1_9BACL</name>